<proteinExistence type="predicted"/>
<dbReference type="AlphaFoldDB" id="A0A9D1KYW0"/>
<sequence length="159" mass="18183">MDKTSRQAFLNAIQALMDEFQADFNDLSDIHNLVISNKFQLLLDKANENVTANGCPHCNTTNLIRYGKSKQGLQRYLCKNCGKTFTVKTGTLTAYSKKSTNCWYQFIIDFLHEESIQNICDDCMICKQTALVWNHKIANILSTDIRDPQLKGMVYLDET</sequence>
<organism evidence="2 3">
    <name type="scientific">Candidatus Fimiplasma intestinipullorum</name>
    <dbReference type="NCBI Taxonomy" id="2840825"/>
    <lineage>
        <taxon>Bacteria</taxon>
        <taxon>Bacillati</taxon>
        <taxon>Bacillota</taxon>
        <taxon>Clostridia</taxon>
        <taxon>Eubacteriales</taxon>
        <taxon>Candidatus Fimiplasma</taxon>
    </lineage>
</organism>
<reference evidence="2" key="1">
    <citation type="submission" date="2020-10" db="EMBL/GenBank/DDBJ databases">
        <authorList>
            <person name="Gilroy R."/>
        </authorList>
    </citation>
    <scope>NUCLEOTIDE SEQUENCE</scope>
    <source>
        <strain evidence="2">CHK195-11698</strain>
    </source>
</reference>
<feature type="domain" description="InsA N-terminal zinc ribbon" evidence="1">
    <location>
        <begin position="55"/>
        <end position="81"/>
    </location>
</feature>
<dbReference type="GO" id="GO:0006313">
    <property type="term" value="P:DNA transposition"/>
    <property type="evidence" value="ECO:0007669"/>
    <property type="project" value="InterPro"/>
</dbReference>
<protein>
    <submittedName>
        <fullName evidence="2">IS1 family transposase</fullName>
    </submittedName>
</protein>
<dbReference type="Pfam" id="PF03811">
    <property type="entry name" value="Zn_ribbon_InsA"/>
    <property type="match status" value="1"/>
</dbReference>
<gene>
    <name evidence="2" type="ORF">IAD15_02535</name>
</gene>
<dbReference type="EMBL" id="DVMJ01000017">
    <property type="protein sequence ID" value="HIU12928.1"/>
    <property type="molecule type" value="Genomic_DNA"/>
</dbReference>
<evidence type="ECO:0000313" key="2">
    <source>
        <dbReference type="EMBL" id="HIU12928.1"/>
    </source>
</evidence>
<reference evidence="2" key="2">
    <citation type="journal article" date="2021" name="PeerJ">
        <title>Extensive microbial diversity within the chicken gut microbiome revealed by metagenomics and culture.</title>
        <authorList>
            <person name="Gilroy R."/>
            <person name="Ravi A."/>
            <person name="Getino M."/>
            <person name="Pursley I."/>
            <person name="Horton D.L."/>
            <person name="Alikhan N.F."/>
            <person name="Baker D."/>
            <person name="Gharbi K."/>
            <person name="Hall N."/>
            <person name="Watson M."/>
            <person name="Adriaenssens E.M."/>
            <person name="Foster-Nyarko E."/>
            <person name="Jarju S."/>
            <person name="Secka A."/>
            <person name="Antonio M."/>
            <person name="Oren A."/>
            <person name="Chaudhuri R.R."/>
            <person name="La Ragione R."/>
            <person name="Hildebrand F."/>
            <person name="Pallen M.J."/>
        </authorList>
    </citation>
    <scope>NUCLEOTIDE SEQUENCE</scope>
    <source>
        <strain evidence="2">CHK195-11698</strain>
    </source>
</reference>
<comment type="caution">
    <text evidence="2">The sequence shown here is derived from an EMBL/GenBank/DDBJ whole genome shotgun (WGS) entry which is preliminary data.</text>
</comment>
<evidence type="ECO:0000259" key="1">
    <source>
        <dbReference type="Pfam" id="PF03811"/>
    </source>
</evidence>
<dbReference type="InterPro" id="IPR003220">
    <property type="entry name" value="InsA_N_dom_Znf"/>
</dbReference>
<accession>A0A9D1KYW0</accession>
<name>A0A9D1KYW0_9FIRM</name>
<evidence type="ECO:0000313" key="3">
    <source>
        <dbReference type="Proteomes" id="UP000824175"/>
    </source>
</evidence>
<dbReference type="Proteomes" id="UP000824175">
    <property type="component" value="Unassembled WGS sequence"/>
</dbReference>